<feature type="transmembrane region" description="Helical" evidence="5">
    <location>
        <begin position="59"/>
        <end position="77"/>
    </location>
</feature>
<evidence type="ECO:0000313" key="8">
    <source>
        <dbReference type="Proteomes" id="UP000279959"/>
    </source>
</evidence>
<dbReference type="Pfam" id="PF01011">
    <property type="entry name" value="PQQ"/>
    <property type="match status" value="1"/>
</dbReference>
<feature type="domain" description="Pyrrolo-quinoline quinone repeat" evidence="6">
    <location>
        <begin position="165"/>
        <end position="759"/>
    </location>
</feature>
<evidence type="ECO:0000256" key="2">
    <source>
        <dbReference type="ARBA" id="ARBA00008156"/>
    </source>
</evidence>
<keyword evidence="5" id="KW-0812">Transmembrane</keyword>
<evidence type="ECO:0000259" key="6">
    <source>
        <dbReference type="Pfam" id="PF01011"/>
    </source>
</evidence>
<dbReference type="Proteomes" id="UP000279959">
    <property type="component" value="Chromosome"/>
</dbReference>
<dbReference type="KEGG" id="sami:SAMIE_1019130"/>
<dbReference type="CDD" id="cd10280">
    <property type="entry name" value="PQQ_mGDH"/>
    <property type="match status" value="1"/>
</dbReference>
<dbReference type="InterPro" id="IPR017511">
    <property type="entry name" value="PQQ_mDH"/>
</dbReference>
<keyword evidence="8" id="KW-1185">Reference proteome</keyword>
<comment type="similarity">
    <text evidence="2">Belongs to the bacterial PQQ dehydrogenase family.</text>
</comment>
<protein>
    <submittedName>
        <fullName evidence="7">Membrane-bound PQQ-dependent dehydrogenase, glucose/quinate/shikimate family</fullName>
    </submittedName>
</protein>
<dbReference type="NCBIfam" id="TIGR03074">
    <property type="entry name" value="PQQ_membr_DH"/>
    <property type="match status" value="1"/>
</dbReference>
<dbReference type="AlphaFoldDB" id="A0A494WCR2"/>
<sequence>MMIWGLRAYAAILIATGLPLAAGGGYLVALQGSPYYLIAGVGLILSGGLLWARRCEGALLYLAILFGTIAWGIWEAGADGWRLIPRLVGPVLLGLFLLIPGFRRLLHGRAFPRPLAIGLAAVAAVAIGAGLHTLRPVALDPIYQNGMTSIATRQAGQGADDNGDWAVWGQNAGGARFSPLSQITPDNVAGLKVAWTYRTGRDPKGQYPRLSVTPLKIDRTLYLCTGWNDIVALDAETGKERWRAKSGAMTDPYGSCRGVAYYRVPDATGSCATRIITNTVDARIIAVDARDGRRCQGFGKNGEVSLLPGMGHVPKSYYLVDSAPVIVRGRIILGGRVLDNQYWGEPSGVIRAYDAVTGVFSWAFDVGRPDRQSEPPAGETYTRSTPNSWAPMSADETLGLVYAPMGNPTPDYYGGQRRPFDETYSSATVAIDAATGKPRWVFQSTHHDIWDYDVSSQPTLADVPMADGRVRRLLVQGTKRGELFVLDRETGKPVHAVVERPAPQAGAVAGERLSRTQPFSVGMPSLAGPDLAESDMWGVSPLDQLWCRIAFKQARYDGKLTPPGLTPSLINPGTAGGSNWGSVTIDTDRHILLANATQMPMWVQLLTRAEADRRGIEVYDADGKKTFAGAGPQMGTPVAVDVRPFFSPLQVPCASPPYGTMSAIDLVSGKLIWTRPLGSAENSGPLGTRSHLPFTIGTASFGGSMATRSGITFIAASQDDHLRAFDTRTGKLLWDARLPAGGHSTPMSYRSPQSGRQFIAIAAAGFKTLNSTVGDYIIAYALPDEKGTGVSKERH</sequence>
<evidence type="ECO:0000256" key="3">
    <source>
        <dbReference type="ARBA" id="ARBA00023002"/>
    </source>
</evidence>
<reference evidence="7 8" key="1">
    <citation type="submission" date="2018-05" db="EMBL/GenBank/DDBJ databases">
        <title>Complete Genome Sequence of the Nonylphenol-Degrading Bacterium Sphingobium amiense DSM 16289T.</title>
        <authorList>
            <person name="Ootsuka M."/>
            <person name="Nishizawa T."/>
            <person name="Ohta H."/>
        </authorList>
    </citation>
    <scope>NUCLEOTIDE SEQUENCE [LARGE SCALE GENOMIC DNA]</scope>
    <source>
        <strain evidence="7 8">DSM 16289</strain>
    </source>
</reference>
<dbReference type="GO" id="GO:0048038">
    <property type="term" value="F:quinone binding"/>
    <property type="evidence" value="ECO:0007669"/>
    <property type="project" value="InterPro"/>
</dbReference>
<dbReference type="InterPro" id="IPR011047">
    <property type="entry name" value="Quinoprotein_ADH-like_sf"/>
</dbReference>
<dbReference type="SMART" id="SM00564">
    <property type="entry name" value="PQQ"/>
    <property type="match status" value="3"/>
</dbReference>
<dbReference type="InterPro" id="IPR002372">
    <property type="entry name" value="PQQ_rpt_dom"/>
</dbReference>
<feature type="region of interest" description="Disordered" evidence="4">
    <location>
        <begin position="368"/>
        <end position="389"/>
    </location>
</feature>
<evidence type="ECO:0000256" key="1">
    <source>
        <dbReference type="ARBA" id="ARBA00001931"/>
    </source>
</evidence>
<keyword evidence="5" id="KW-1133">Transmembrane helix</keyword>
<organism evidence="7 8">
    <name type="scientific">Sphingobium amiense</name>
    <dbReference type="NCBI Taxonomy" id="135719"/>
    <lineage>
        <taxon>Bacteria</taxon>
        <taxon>Pseudomonadati</taxon>
        <taxon>Pseudomonadota</taxon>
        <taxon>Alphaproteobacteria</taxon>
        <taxon>Sphingomonadales</taxon>
        <taxon>Sphingomonadaceae</taxon>
        <taxon>Sphingobium</taxon>
    </lineage>
</organism>
<name>A0A494WCR2_9SPHN</name>
<dbReference type="PANTHER" id="PTHR32303:SF4">
    <property type="entry name" value="QUINOPROTEIN GLUCOSE DEHYDROGENASE"/>
    <property type="match status" value="1"/>
</dbReference>
<feature type="transmembrane region" description="Helical" evidence="5">
    <location>
        <begin position="33"/>
        <end position="52"/>
    </location>
</feature>
<dbReference type="EMBL" id="AP018664">
    <property type="protein sequence ID" value="BBD98412.1"/>
    <property type="molecule type" value="Genomic_DNA"/>
</dbReference>
<dbReference type="Gene3D" id="2.140.10.10">
    <property type="entry name" value="Quinoprotein alcohol dehydrogenase-like superfamily"/>
    <property type="match status" value="2"/>
</dbReference>
<evidence type="ECO:0000256" key="5">
    <source>
        <dbReference type="SAM" id="Phobius"/>
    </source>
</evidence>
<evidence type="ECO:0000256" key="4">
    <source>
        <dbReference type="SAM" id="MobiDB-lite"/>
    </source>
</evidence>
<dbReference type="RefSeq" id="WP_066701203.1">
    <property type="nucleotide sequence ID" value="NZ_AP018664.1"/>
</dbReference>
<dbReference type="SUPFAM" id="SSF50998">
    <property type="entry name" value="Quinoprotein alcohol dehydrogenase-like"/>
    <property type="match status" value="1"/>
</dbReference>
<proteinExistence type="inferred from homology"/>
<feature type="transmembrane region" description="Helical" evidence="5">
    <location>
        <begin position="83"/>
        <end position="102"/>
    </location>
</feature>
<evidence type="ECO:0000313" key="7">
    <source>
        <dbReference type="EMBL" id="BBD98412.1"/>
    </source>
</evidence>
<dbReference type="InterPro" id="IPR018391">
    <property type="entry name" value="PQQ_b-propeller_rpt"/>
</dbReference>
<gene>
    <name evidence="7" type="ORF">SAMIE_1019130</name>
</gene>
<dbReference type="GO" id="GO:0008876">
    <property type="term" value="F:quinoprotein glucose dehydrogenase activity"/>
    <property type="evidence" value="ECO:0007669"/>
    <property type="project" value="TreeGrafter"/>
</dbReference>
<comment type="cofactor">
    <cofactor evidence="1">
        <name>pyrroloquinoline quinone</name>
        <dbReference type="ChEBI" id="CHEBI:58442"/>
    </cofactor>
</comment>
<dbReference type="PANTHER" id="PTHR32303">
    <property type="entry name" value="QUINOPROTEIN ALCOHOL DEHYDROGENASE (CYTOCHROME C)"/>
    <property type="match status" value="1"/>
</dbReference>
<keyword evidence="5" id="KW-0472">Membrane</keyword>
<feature type="transmembrane region" description="Helical" evidence="5">
    <location>
        <begin position="114"/>
        <end position="134"/>
    </location>
</feature>
<accession>A0A494WCR2</accession>
<keyword evidence="3" id="KW-0560">Oxidoreductase</keyword>
<dbReference type="GO" id="GO:0016020">
    <property type="term" value="C:membrane"/>
    <property type="evidence" value="ECO:0007669"/>
    <property type="project" value="InterPro"/>
</dbReference>